<evidence type="ECO:0000313" key="3">
    <source>
        <dbReference type="Proteomes" id="UP000440096"/>
    </source>
</evidence>
<dbReference type="AlphaFoldDB" id="A0A6N7ZBR4"/>
<dbReference type="Proteomes" id="UP000440096">
    <property type="component" value="Unassembled WGS sequence"/>
</dbReference>
<keyword evidence="3" id="KW-1185">Reference proteome</keyword>
<accession>A0A6N7ZBR4</accession>
<dbReference type="InterPro" id="IPR008254">
    <property type="entry name" value="Flavodoxin/NO_synth"/>
</dbReference>
<protein>
    <submittedName>
        <fullName evidence="2">Flavodoxin</fullName>
    </submittedName>
</protein>
<dbReference type="PROSITE" id="PS50902">
    <property type="entry name" value="FLAVODOXIN_LIKE"/>
    <property type="match status" value="1"/>
</dbReference>
<evidence type="ECO:0000313" key="2">
    <source>
        <dbReference type="EMBL" id="MTD59193.1"/>
    </source>
</evidence>
<dbReference type="RefSeq" id="WP_154761248.1">
    <property type="nucleotide sequence ID" value="NZ_WMBA01000092.1"/>
</dbReference>
<sequence>MRALVVYESMFTNTEKVAKAIVEGLGADVSAEVVNVDDAPDELAGVDLLVVGGPTHVHGMTRPSTRKAAAEQATGDVRSHIGVREWLATLKSPPAALCAAAFDTRLNKPRWLTGSAARGVAKELKRSRIKLVTAPQSFYVTGATPPELADGECARARDWGSALATEVSG</sequence>
<organism evidence="2 3">
    <name type="scientific">Amycolatopsis pithecellobii</name>
    <dbReference type="NCBI Taxonomy" id="664692"/>
    <lineage>
        <taxon>Bacteria</taxon>
        <taxon>Bacillati</taxon>
        <taxon>Actinomycetota</taxon>
        <taxon>Actinomycetes</taxon>
        <taxon>Pseudonocardiales</taxon>
        <taxon>Pseudonocardiaceae</taxon>
        <taxon>Amycolatopsis</taxon>
    </lineage>
</organism>
<dbReference type="OrthoDB" id="3253043at2"/>
<dbReference type="Gene3D" id="3.40.50.360">
    <property type="match status" value="1"/>
</dbReference>
<reference evidence="2 3" key="1">
    <citation type="submission" date="2019-11" db="EMBL/GenBank/DDBJ databases">
        <title>Draft genome of Amycolatopsis RM579.</title>
        <authorList>
            <person name="Duangmal K."/>
            <person name="Mingma R."/>
        </authorList>
    </citation>
    <scope>NUCLEOTIDE SEQUENCE [LARGE SCALE GENOMIC DNA]</scope>
    <source>
        <strain evidence="2 3">RM579</strain>
    </source>
</reference>
<dbReference type="SUPFAM" id="SSF52218">
    <property type="entry name" value="Flavoproteins"/>
    <property type="match status" value="1"/>
</dbReference>
<proteinExistence type="predicted"/>
<dbReference type="GO" id="GO:0010181">
    <property type="term" value="F:FMN binding"/>
    <property type="evidence" value="ECO:0007669"/>
    <property type="project" value="InterPro"/>
</dbReference>
<name>A0A6N7ZBR4_9PSEU</name>
<dbReference type="Pfam" id="PF00258">
    <property type="entry name" value="Flavodoxin_1"/>
    <property type="match status" value="1"/>
</dbReference>
<gene>
    <name evidence="2" type="ORF">GKO32_35190</name>
</gene>
<feature type="domain" description="Flavodoxin-like" evidence="1">
    <location>
        <begin position="3"/>
        <end position="169"/>
    </location>
</feature>
<comment type="caution">
    <text evidence="2">The sequence shown here is derived from an EMBL/GenBank/DDBJ whole genome shotgun (WGS) entry which is preliminary data.</text>
</comment>
<dbReference type="EMBL" id="WMBA01000092">
    <property type="protein sequence ID" value="MTD59193.1"/>
    <property type="molecule type" value="Genomic_DNA"/>
</dbReference>
<dbReference type="InterPro" id="IPR029039">
    <property type="entry name" value="Flavoprotein-like_sf"/>
</dbReference>
<evidence type="ECO:0000259" key="1">
    <source>
        <dbReference type="PROSITE" id="PS50902"/>
    </source>
</evidence>